<dbReference type="InterPro" id="IPR037914">
    <property type="entry name" value="SpoVT-AbrB_sf"/>
</dbReference>
<dbReference type="GO" id="GO:0005737">
    <property type="term" value="C:cytoplasm"/>
    <property type="evidence" value="ECO:0007669"/>
    <property type="project" value="UniProtKB-UniRule"/>
</dbReference>
<evidence type="ECO:0000256" key="5">
    <source>
        <dbReference type="ARBA" id="ARBA00023125"/>
    </source>
</evidence>
<dbReference type="CDD" id="cd16320">
    <property type="entry name" value="MraZ_N"/>
    <property type="match status" value="1"/>
</dbReference>
<dbReference type="Pfam" id="PF02381">
    <property type="entry name" value="MraZ"/>
    <property type="match status" value="2"/>
</dbReference>
<organism evidence="9 10">
    <name type="scientific">Candidatus Anaerobutyricum stercoris</name>
    <dbReference type="NCBI Taxonomy" id="2838457"/>
    <lineage>
        <taxon>Bacteria</taxon>
        <taxon>Bacillati</taxon>
        <taxon>Bacillota</taxon>
        <taxon>Clostridia</taxon>
        <taxon>Lachnospirales</taxon>
        <taxon>Lachnospiraceae</taxon>
        <taxon>Anaerobutyricum</taxon>
    </lineage>
</organism>
<feature type="domain" description="SpoVT-AbrB" evidence="8">
    <location>
        <begin position="5"/>
        <end position="47"/>
    </location>
</feature>
<dbReference type="Gene3D" id="3.40.1550.20">
    <property type="entry name" value="Transcriptional regulator MraZ domain"/>
    <property type="match status" value="1"/>
</dbReference>
<keyword evidence="6 7" id="KW-0804">Transcription</keyword>
<keyword evidence="2 7" id="KW-0963">Cytoplasm</keyword>
<sequence length="140" mass="15940">MFQGEFQHGLDAKGRLILPAKIREELGTQFVLTKGMDGCLFIFPPESWENFAGKLNALPTSSRQARKLKRYFIGSSIECETDKQGRFLIPPVLRSFAEIDKEVTVLGVSDRIELWSTEKYDAYQNEEDESIEDIAGDLDF</sequence>
<dbReference type="AlphaFoldDB" id="A0A9D2ENE0"/>
<name>A0A9D2ENE0_9FIRM</name>
<evidence type="ECO:0000256" key="4">
    <source>
        <dbReference type="ARBA" id="ARBA00023015"/>
    </source>
</evidence>
<dbReference type="EMBL" id="DXBR01000124">
    <property type="protein sequence ID" value="HIZ40889.1"/>
    <property type="molecule type" value="Genomic_DNA"/>
</dbReference>
<dbReference type="PANTHER" id="PTHR34701">
    <property type="entry name" value="TRANSCRIPTIONAL REGULATOR MRAZ"/>
    <property type="match status" value="1"/>
</dbReference>
<evidence type="ECO:0000256" key="6">
    <source>
        <dbReference type="ARBA" id="ARBA00023163"/>
    </source>
</evidence>
<dbReference type="HAMAP" id="MF_01008">
    <property type="entry name" value="MraZ"/>
    <property type="match status" value="1"/>
</dbReference>
<dbReference type="NCBIfam" id="TIGR00242">
    <property type="entry name" value="division/cell wall cluster transcriptional repressor MraZ"/>
    <property type="match status" value="1"/>
</dbReference>
<evidence type="ECO:0000313" key="9">
    <source>
        <dbReference type="EMBL" id="HIZ40889.1"/>
    </source>
</evidence>
<dbReference type="InterPro" id="IPR035642">
    <property type="entry name" value="MraZ_N"/>
</dbReference>
<comment type="caution">
    <text evidence="9">The sequence shown here is derived from an EMBL/GenBank/DDBJ whole genome shotgun (WGS) entry which is preliminary data.</text>
</comment>
<comment type="similarity">
    <text evidence="7">Belongs to the MraZ family.</text>
</comment>
<dbReference type="InterPro" id="IPR035644">
    <property type="entry name" value="MraZ_C"/>
</dbReference>
<dbReference type="PROSITE" id="PS51740">
    <property type="entry name" value="SPOVT_ABRB"/>
    <property type="match status" value="2"/>
</dbReference>
<feature type="domain" description="SpoVT-AbrB" evidence="8">
    <location>
        <begin position="76"/>
        <end position="119"/>
    </location>
</feature>
<comment type="subcellular location">
    <subcellularLocation>
        <location evidence="7">Cytoplasm</location>
        <location evidence="7">Nucleoid</location>
    </subcellularLocation>
</comment>
<evidence type="ECO:0000256" key="3">
    <source>
        <dbReference type="ARBA" id="ARBA00022737"/>
    </source>
</evidence>
<evidence type="ECO:0000256" key="7">
    <source>
        <dbReference type="HAMAP-Rule" id="MF_01008"/>
    </source>
</evidence>
<dbReference type="InterPro" id="IPR038619">
    <property type="entry name" value="MraZ_sf"/>
</dbReference>
<keyword evidence="3" id="KW-0677">Repeat</keyword>
<dbReference type="InterPro" id="IPR007159">
    <property type="entry name" value="SpoVT-AbrB_dom"/>
</dbReference>
<dbReference type="GO" id="GO:0003700">
    <property type="term" value="F:DNA-binding transcription factor activity"/>
    <property type="evidence" value="ECO:0007669"/>
    <property type="project" value="UniProtKB-UniRule"/>
</dbReference>
<dbReference type="GO" id="GO:0000976">
    <property type="term" value="F:transcription cis-regulatory region binding"/>
    <property type="evidence" value="ECO:0007669"/>
    <property type="project" value="TreeGrafter"/>
</dbReference>
<dbReference type="Proteomes" id="UP000824049">
    <property type="component" value="Unassembled WGS sequence"/>
</dbReference>
<reference evidence="9" key="1">
    <citation type="journal article" date="2021" name="PeerJ">
        <title>Extensive microbial diversity within the chicken gut microbiome revealed by metagenomics and culture.</title>
        <authorList>
            <person name="Gilroy R."/>
            <person name="Ravi A."/>
            <person name="Getino M."/>
            <person name="Pursley I."/>
            <person name="Horton D.L."/>
            <person name="Alikhan N.F."/>
            <person name="Baker D."/>
            <person name="Gharbi K."/>
            <person name="Hall N."/>
            <person name="Watson M."/>
            <person name="Adriaenssens E.M."/>
            <person name="Foster-Nyarko E."/>
            <person name="Jarju S."/>
            <person name="Secka A."/>
            <person name="Antonio M."/>
            <person name="Oren A."/>
            <person name="Chaudhuri R.R."/>
            <person name="La Ragione R."/>
            <person name="Hildebrand F."/>
            <person name="Pallen M.J."/>
        </authorList>
    </citation>
    <scope>NUCLEOTIDE SEQUENCE</scope>
    <source>
        <strain evidence="9">CHK179-28034</strain>
    </source>
</reference>
<protein>
    <recommendedName>
        <fullName evidence="1 7">Transcriptional regulator MraZ</fullName>
    </recommendedName>
</protein>
<evidence type="ECO:0000256" key="1">
    <source>
        <dbReference type="ARBA" id="ARBA00013860"/>
    </source>
</evidence>
<reference evidence="9" key="2">
    <citation type="submission" date="2021-04" db="EMBL/GenBank/DDBJ databases">
        <authorList>
            <person name="Gilroy R."/>
        </authorList>
    </citation>
    <scope>NUCLEOTIDE SEQUENCE</scope>
    <source>
        <strain evidence="9">CHK179-28034</strain>
    </source>
</reference>
<evidence type="ECO:0000259" key="8">
    <source>
        <dbReference type="PROSITE" id="PS51740"/>
    </source>
</evidence>
<dbReference type="GO" id="GO:0009295">
    <property type="term" value="C:nucleoid"/>
    <property type="evidence" value="ECO:0007669"/>
    <property type="project" value="UniProtKB-SubCell"/>
</dbReference>
<dbReference type="SUPFAM" id="SSF89447">
    <property type="entry name" value="AbrB/MazE/MraZ-like"/>
    <property type="match status" value="1"/>
</dbReference>
<accession>A0A9D2ENE0</accession>
<dbReference type="CDD" id="cd16321">
    <property type="entry name" value="MraZ_C"/>
    <property type="match status" value="1"/>
</dbReference>
<keyword evidence="4 7" id="KW-0805">Transcription regulation</keyword>
<evidence type="ECO:0000313" key="10">
    <source>
        <dbReference type="Proteomes" id="UP000824049"/>
    </source>
</evidence>
<dbReference type="GO" id="GO:2000143">
    <property type="term" value="P:negative regulation of DNA-templated transcription initiation"/>
    <property type="evidence" value="ECO:0007669"/>
    <property type="project" value="TreeGrafter"/>
</dbReference>
<comment type="subunit">
    <text evidence="7">Forms oligomers.</text>
</comment>
<gene>
    <name evidence="7 9" type="primary">mraZ</name>
    <name evidence="9" type="ORF">H9968_13405</name>
</gene>
<dbReference type="PANTHER" id="PTHR34701:SF1">
    <property type="entry name" value="TRANSCRIPTIONAL REGULATOR MRAZ"/>
    <property type="match status" value="1"/>
</dbReference>
<dbReference type="InterPro" id="IPR020603">
    <property type="entry name" value="MraZ_dom"/>
</dbReference>
<evidence type="ECO:0000256" key="2">
    <source>
        <dbReference type="ARBA" id="ARBA00022490"/>
    </source>
</evidence>
<proteinExistence type="inferred from homology"/>
<dbReference type="InterPro" id="IPR003444">
    <property type="entry name" value="MraZ"/>
</dbReference>
<keyword evidence="5 7" id="KW-0238">DNA-binding</keyword>